<comment type="similarity">
    <text evidence="2 8">Belongs to the organo anion transporter (TC 2.A.60) family.</text>
</comment>
<evidence type="ECO:0000259" key="10">
    <source>
        <dbReference type="PROSITE" id="PS51465"/>
    </source>
</evidence>
<dbReference type="InterPro" id="IPR020846">
    <property type="entry name" value="MFS_dom"/>
</dbReference>
<comment type="subcellular location">
    <subcellularLocation>
        <location evidence="1 8">Cell membrane</location>
        <topology evidence="1 8">Multi-pass membrane protein</topology>
    </subcellularLocation>
</comment>
<evidence type="ECO:0000256" key="4">
    <source>
        <dbReference type="ARBA" id="ARBA00022692"/>
    </source>
</evidence>
<feature type="transmembrane region" description="Helical" evidence="8">
    <location>
        <begin position="283"/>
        <end position="302"/>
    </location>
</feature>
<evidence type="ECO:0000256" key="5">
    <source>
        <dbReference type="ARBA" id="ARBA00022989"/>
    </source>
</evidence>
<dbReference type="Gene3D" id="3.30.60.30">
    <property type="match status" value="1"/>
</dbReference>
<dbReference type="InterPro" id="IPR036259">
    <property type="entry name" value="MFS_trans_sf"/>
</dbReference>
<feature type="transmembrane region" description="Helical" evidence="8">
    <location>
        <begin position="172"/>
        <end position="190"/>
    </location>
</feature>
<feature type="transmembrane region" description="Helical" evidence="8">
    <location>
        <begin position="66"/>
        <end position="94"/>
    </location>
</feature>
<dbReference type="InterPro" id="IPR036058">
    <property type="entry name" value="Kazal_dom_sf"/>
</dbReference>
<dbReference type="GO" id="GO:0006811">
    <property type="term" value="P:monoatomic ion transport"/>
    <property type="evidence" value="ECO:0007669"/>
    <property type="project" value="UniProtKB-KW"/>
</dbReference>
<feature type="transmembrane region" description="Helical" evidence="8">
    <location>
        <begin position="21"/>
        <end position="46"/>
    </location>
</feature>
<keyword evidence="8" id="KW-0406">Ion transport</keyword>
<dbReference type="GO" id="GO:0015347">
    <property type="term" value="F:sodium-independent organic anion transmembrane transporter activity"/>
    <property type="evidence" value="ECO:0007669"/>
    <property type="project" value="TreeGrafter"/>
</dbReference>
<comment type="caution">
    <text evidence="8">Lacks conserved residue(s) required for the propagation of feature annotation.</text>
</comment>
<dbReference type="PANTHER" id="PTHR11388">
    <property type="entry name" value="ORGANIC ANION TRANSPORTER"/>
    <property type="match status" value="1"/>
</dbReference>
<evidence type="ECO:0000259" key="9">
    <source>
        <dbReference type="PROSITE" id="PS50850"/>
    </source>
</evidence>
<evidence type="ECO:0000313" key="11">
    <source>
        <dbReference type="Ensembl" id="ENSNNAP00000006362.1"/>
    </source>
</evidence>
<dbReference type="SUPFAM" id="SSF100895">
    <property type="entry name" value="Kazal-type serine protease inhibitors"/>
    <property type="match status" value="1"/>
</dbReference>
<reference evidence="11" key="1">
    <citation type="submission" date="2025-08" db="UniProtKB">
        <authorList>
            <consortium name="Ensembl"/>
        </authorList>
    </citation>
    <scope>IDENTIFICATION</scope>
</reference>
<dbReference type="GeneTree" id="ENSGT01150000286901"/>
<proteinExistence type="inferred from homology"/>
<evidence type="ECO:0000256" key="1">
    <source>
        <dbReference type="ARBA" id="ARBA00004651"/>
    </source>
</evidence>
<keyword evidence="3" id="KW-1003">Cell membrane</keyword>
<evidence type="ECO:0000313" key="12">
    <source>
        <dbReference type="Proteomes" id="UP000694559"/>
    </source>
</evidence>
<dbReference type="GO" id="GO:0016323">
    <property type="term" value="C:basolateral plasma membrane"/>
    <property type="evidence" value="ECO:0007669"/>
    <property type="project" value="TreeGrafter"/>
</dbReference>
<dbReference type="InterPro" id="IPR002350">
    <property type="entry name" value="Kazal_dom"/>
</dbReference>
<evidence type="ECO:0000256" key="6">
    <source>
        <dbReference type="ARBA" id="ARBA00023136"/>
    </source>
</evidence>
<feature type="domain" description="Kazal-like" evidence="10">
    <location>
        <begin position="398"/>
        <end position="447"/>
    </location>
</feature>
<feature type="transmembrane region" description="Helical" evidence="8">
    <location>
        <begin position="355"/>
        <end position="374"/>
    </location>
</feature>
<dbReference type="Gene3D" id="1.20.1250.20">
    <property type="entry name" value="MFS general substrate transporter like domains"/>
    <property type="match status" value="1"/>
</dbReference>
<reference evidence="11" key="2">
    <citation type="submission" date="2025-09" db="UniProtKB">
        <authorList>
            <consortium name="Ensembl"/>
        </authorList>
    </citation>
    <scope>IDENTIFICATION</scope>
</reference>
<evidence type="ECO:0000256" key="8">
    <source>
        <dbReference type="RuleBase" id="RU362056"/>
    </source>
</evidence>
<keyword evidence="8" id="KW-0813">Transport</keyword>
<name>A0A8C6VN07_NAJNA</name>
<keyword evidence="6 8" id="KW-0472">Membrane</keyword>
<dbReference type="GO" id="GO:0015125">
    <property type="term" value="F:bile acid transmembrane transporter activity"/>
    <property type="evidence" value="ECO:0007669"/>
    <property type="project" value="TreeGrafter"/>
</dbReference>
<dbReference type="PROSITE" id="PS50850">
    <property type="entry name" value="MFS"/>
    <property type="match status" value="1"/>
</dbReference>
<dbReference type="GO" id="GO:0043252">
    <property type="term" value="P:sodium-independent organic anion transport"/>
    <property type="evidence" value="ECO:0007669"/>
    <property type="project" value="TreeGrafter"/>
</dbReference>
<dbReference type="Ensembl" id="ENSNNAT00000006657.1">
    <property type="protein sequence ID" value="ENSNNAP00000006362.1"/>
    <property type="gene ID" value="ENSNNAG00000004024.1"/>
</dbReference>
<accession>A0A8C6VN07</accession>
<dbReference type="PANTHER" id="PTHR11388:SF89">
    <property type="entry name" value="SOLUTE CARRIER ORGANIC ANION TRANSPORTER FAMILY MEMBER 1B3"/>
    <property type="match status" value="1"/>
</dbReference>
<evidence type="ECO:0000256" key="2">
    <source>
        <dbReference type="ARBA" id="ARBA00009657"/>
    </source>
</evidence>
<feature type="domain" description="Major facilitator superfamily (MFS) profile" evidence="9">
    <location>
        <begin position="37"/>
        <end position="564"/>
    </location>
</feature>
<organism evidence="11 12">
    <name type="scientific">Naja naja</name>
    <name type="common">Indian cobra</name>
    <dbReference type="NCBI Taxonomy" id="35670"/>
    <lineage>
        <taxon>Eukaryota</taxon>
        <taxon>Metazoa</taxon>
        <taxon>Chordata</taxon>
        <taxon>Craniata</taxon>
        <taxon>Vertebrata</taxon>
        <taxon>Euteleostomi</taxon>
        <taxon>Lepidosauria</taxon>
        <taxon>Squamata</taxon>
        <taxon>Bifurcata</taxon>
        <taxon>Unidentata</taxon>
        <taxon>Episquamata</taxon>
        <taxon>Toxicofera</taxon>
        <taxon>Serpentes</taxon>
        <taxon>Colubroidea</taxon>
        <taxon>Elapidae</taxon>
        <taxon>Elapinae</taxon>
        <taxon>Naja</taxon>
    </lineage>
</organism>
<dbReference type="AlphaFoldDB" id="A0A8C6VN07"/>
<dbReference type="SUPFAM" id="SSF103473">
    <property type="entry name" value="MFS general substrate transporter"/>
    <property type="match status" value="1"/>
</dbReference>
<sequence length="564" mass="61804">MNLSRAWNMSLIFKSSLFFPSFLSSALSLNPIFSQVFIAALAFSYFGKTFAGATMKSSFTQLERRFGIASSTAGFIDGGFEMGNLLVIAFVSYFGAKCHRPKIIAIGCFIMSLGNCDHKIVTSYAWIFVLLGNLLRGIGETPITPLGISYLDDFSREEDVPLYISNDQNASMFGPLSGFLLGSVFARLYVDVGFVDVDAITISPTDSRWVGAWWMNFLVAGVVTLISGIPFLFLPKSLDKKEDASFLDKYLVDIFHMCMLTDMFFPLPPEFFKSLKRILGNKLYLILLCSSLLNSSSFIGYITYQAKYMEQQYGLSVSRSNFITAVAVLPVVLLGMFLSGFIMKKYKLGILSATKMGYAASFIGFAFTFLYLMLGCDNHPVAGLTVTYDGNTAAQNPISLSSACNSNCTCATSQWDPVCGENGLTYMSACFAGSGREPVFHNCSCIGKADAALKNSSAVLGECRRSDDSFMDFLGKPYRSTITNMVDLSFIRSVPQDLKSLAVGFMMLVIRSLGGIPAPVYFGAVIDKTCLKWGSKPCGQKGSCRIYDAVQYSKLGSLKMPLYT</sequence>
<keyword evidence="7" id="KW-1015">Disulfide bond</keyword>
<dbReference type="Pfam" id="PF03137">
    <property type="entry name" value="OATP"/>
    <property type="match status" value="2"/>
</dbReference>
<protein>
    <recommendedName>
        <fullName evidence="8">Solute carrier organic anion transporter family member</fullName>
    </recommendedName>
</protein>
<dbReference type="Pfam" id="PF07648">
    <property type="entry name" value="Kazal_2"/>
    <property type="match status" value="1"/>
</dbReference>
<dbReference type="Proteomes" id="UP000694559">
    <property type="component" value="Unplaced"/>
</dbReference>
<dbReference type="InterPro" id="IPR004156">
    <property type="entry name" value="OATP"/>
</dbReference>
<evidence type="ECO:0000256" key="3">
    <source>
        <dbReference type="ARBA" id="ARBA00022475"/>
    </source>
</evidence>
<evidence type="ECO:0000256" key="7">
    <source>
        <dbReference type="ARBA" id="ARBA00023157"/>
    </source>
</evidence>
<feature type="transmembrane region" description="Helical" evidence="8">
    <location>
        <begin position="322"/>
        <end position="343"/>
    </location>
</feature>
<keyword evidence="4 8" id="KW-0812">Transmembrane</keyword>
<feature type="transmembrane region" description="Helical" evidence="8">
    <location>
        <begin position="210"/>
        <end position="234"/>
    </location>
</feature>
<dbReference type="PROSITE" id="PS51465">
    <property type="entry name" value="KAZAL_2"/>
    <property type="match status" value="1"/>
</dbReference>
<keyword evidence="12" id="KW-1185">Reference proteome</keyword>
<dbReference type="NCBIfam" id="TIGR00805">
    <property type="entry name" value="oat"/>
    <property type="match status" value="1"/>
</dbReference>
<keyword evidence="5 8" id="KW-1133">Transmembrane helix</keyword>